<dbReference type="InterPro" id="IPR036345">
    <property type="entry name" value="ExoRNase_PH_dom2_sf"/>
</dbReference>
<accession>A0A448YNV6</accession>
<dbReference type="STRING" id="13370.A0A448YNV6"/>
<dbReference type="GO" id="GO:0003723">
    <property type="term" value="F:RNA binding"/>
    <property type="evidence" value="ECO:0007669"/>
    <property type="project" value="TreeGrafter"/>
</dbReference>
<keyword evidence="5" id="KW-1185">Reference proteome</keyword>
<dbReference type="InterPro" id="IPR001247">
    <property type="entry name" value="ExoRNase_PH_dom1"/>
</dbReference>
<dbReference type="GO" id="GO:0016075">
    <property type="term" value="P:rRNA catabolic process"/>
    <property type="evidence" value="ECO:0007669"/>
    <property type="project" value="TreeGrafter"/>
</dbReference>
<sequence>MDTTYASSAVKALPDAPVLSILINHPPFASMERKKRPRNDRRLAELSIILKRCFEKTIMLQNYARSVIEVTVTILSFDGGLLATCCNSITLALIDAGISLYDYVTAVTVGIYDQTALLDLNSLEEADLSFITIGVVGDSDKLNLILCEDRLPLDRVERLISLGIEGCHRLKQLMNETVREVGTDLLSKKQ</sequence>
<evidence type="ECO:0000259" key="3">
    <source>
        <dbReference type="Pfam" id="PF03725"/>
    </source>
</evidence>
<dbReference type="Gene3D" id="3.30.230.70">
    <property type="entry name" value="GHMP Kinase, N-terminal domain"/>
    <property type="match status" value="1"/>
</dbReference>
<dbReference type="InParanoid" id="A0A448YNV6"/>
<organism evidence="4 5">
    <name type="scientific">Brettanomyces naardenensis</name>
    <name type="common">Yeast</name>
    <dbReference type="NCBI Taxonomy" id="13370"/>
    <lineage>
        <taxon>Eukaryota</taxon>
        <taxon>Fungi</taxon>
        <taxon>Dikarya</taxon>
        <taxon>Ascomycota</taxon>
        <taxon>Saccharomycotina</taxon>
        <taxon>Pichiomycetes</taxon>
        <taxon>Pichiales</taxon>
        <taxon>Pichiaceae</taxon>
        <taxon>Brettanomyces</taxon>
    </lineage>
</organism>
<dbReference type="Pfam" id="PF01138">
    <property type="entry name" value="RNase_PH"/>
    <property type="match status" value="1"/>
</dbReference>
<dbReference type="GO" id="GO:0005730">
    <property type="term" value="C:nucleolus"/>
    <property type="evidence" value="ECO:0007669"/>
    <property type="project" value="TreeGrafter"/>
</dbReference>
<name>A0A448YNV6_BRENA</name>
<dbReference type="GO" id="GO:0034475">
    <property type="term" value="P:U4 snRNA 3'-end processing"/>
    <property type="evidence" value="ECO:0007669"/>
    <property type="project" value="TreeGrafter"/>
</dbReference>
<dbReference type="InterPro" id="IPR027408">
    <property type="entry name" value="PNPase/RNase_PH_dom_sf"/>
</dbReference>
<dbReference type="Proteomes" id="UP000290900">
    <property type="component" value="Unassembled WGS sequence"/>
</dbReference>
<dbReference type="GO" id="GO:0071028">
    <property type="term" value="P:nuclear mRNA surveillance"/>
    <property type="evidence" value="ECO:0007669"/>
    <property type="project" value="TreeGrafter"/>
</dbReference>
<proteinExistence type="inferred from homology"/>
<evidence type="ECO:0000313" key="4">
    <source>
        <dbReference type="EMBL" id="VEU22538.1"/>
    </source>
</evidence>
<dbReference type="InterPro" id="IPR050080">
    <property type="entry name" value="RNase_PH"/>
</dbReference>
<dbReference type="InterPro" id="IPR020568">
    <property type="entry name" value="Ribosomal_Su5_D2-typ_SF"/>
</dbReference>
<dbReference type="InterPro" id="IPR015847">
    <property type="entry name" value="ExoRNase_PH_dom2"/>
</dbReference>
<dbReference type="PANTHER" id="PTHR11953:SF0">
    <property type="entry name" value="EXOSOME COMPLEX COMPONENT RRP41"/>
    <property type="match status" value="1"/>
</dbReference>
<dbReference type="OrthoDB" id="437922at2759"/>
<reference evidence="4 5" key="1">
    <citation type="submission" date="2018-12" db="EMBL/GenBank/DDBJ databases">
        <authorList>
            <person name="Tiukova I."/>
            <person name="Dainat J."/>
        </authorList>
    </citation>
    <scope>NUCLEOTIDE SEQUENCE [LARGE SCALE GENOMIC DNA]</scope>
</reference>
<comment type="similarity">
    <text evidence="1">Belongs to the RNase PH family.</text>
</comment>
<dbReference type="EMBL" id="CAACVR010000023">
    <property type="protein sequence ID" value="VEU22538.1"/>
    <property type="molecule type" value="Genomic_DNA"/>
</dbReference>
<evidence type="ECO:0000256" key="1">
    <source>
        <dbReference type="ARBA" id="ARBA00006678"/>
    </source>
</evidence>
<dbReference type="GO" id="GO:0000177">
    <property type="term" value="C:cytoplasmic exosome (RNase complex)"/>
    <property type="evidence" value="ECO:0007669"/>
    <property type="project" value="UniProtKB-ARBA"/>
</dbReference>
<dbReference type="Pfam" id="PF03725">
    <property type="entry name" value="RNase_PH_C"/>
    <property type="match status" value="1"/>
</dbReference>
<dbReference type="GO" id="GO:0000467">
    <property type="term" value="P:exonucleolytic trimming to generate mature 3'-end of 5.8S rRNA from tricistronic rRNA transcript (SSU-rRNA, 5.8S rRNA, LSU-rRNA)"/>
    <property type="evidence" value="ECO:0007669"/>
    <property type="project" value="UniProtKB-ARBA"/>
</dbReference>
<feature type="domain" description="Exoribonuclease phosphorolytic" evidence="3">
    <location>
        <begin position="102"/>
        <end position="165"/>
    </location>
</feature>
<evidence type="ECO:0000259" key="2">
    <source>
        <dbReference type="Pfam" id="PF01138"/>
    </source>
</evidence>
<dbReference type="SUPFAM" id="SSF54211">
    <property type="entry name" value="Ribosomal protein S5 domain 2-like"/>
    <property type="match status" value="1"/>
</dbReference>
<dbReference type="PANTHER" id="PTHR11953">
    <property type="entry name" value="EXOSOME COMPLEX COMPONENT"/>
    <property type="match status" value="1"/>
</dbReference>
<dbReference type="GO" id="GO:0071051">
    <property type="term" value="P:poly(A)-dependent snoRNA 3'-end processing"/>
    <property type="evidence" value="ECO:0007669"/>
    <property type="project" value="TreeGrafter"/>
</dbReference>
<dbReference type="FunCoup" id="A0A448YNV6">
    <property type="interactions" value="850"/>
</dbReference>
<gene>
    <name evidence="4" type="ORF">BRENAR_LOCUS3269</name>
</gene>
<dbReference type="AlphaFoldDB" id="A0A448YNV6"/>
<dbReference type="GO" id="GO:0071038">
    <property type="term" value="P:TRAMP-dependent tRNA surveillance pathway"/>
    <property type="evidence" value="ECO:0007669"/>
    <property type="project" value="UniProtKB-ARBA"/>
</dbReference>
<feature type="domain" description="Exoribonuclease phosphorolytic" evidence="2">
    <location>
        <begin position="14"/>
        <end position="98"/>
    </location>
</feature>
<dbReference type="SUPFAM" id="SSF55666">
    <property type="entry name" value="Ribonuclease PH domain 2-like"/>
    <property type="match status" value="1"/>
</dbReference>
<evidence type="ECO:0000313" key="5">
    <source>
        <dbReference type="Proteomes" id="UP000290900"/>
    </source>
</evidence>
<dbReference type="GO" id="GO:0000176">
    <property type="term" value="C:nuclear exosome (RNase complex)"/>
    <property type="evidence" value="ECO:0007669"/>
    <property type="project" value="TreeGrafter"/>
</dbReference>
<protein>
    <submittedName>
        <fullName evidence="4">DEKNAAC103633</fullName>
    </submittedName>
</protein>